<name>A0ABY3TW78_9MYCO</name>
<keyword evidence="5" id="KW-0408">Iron</keyword>
<keyword evidence="6" id="KW-0503">Monooxygenase</keyword>
<dbReference type="PANTHER" id="PTHR46696:SF6">
    <property type="entry name" value="P450, PUTATIVE (EUROFUNG)-RELATED"/>
    <property type="match status" value="1"/>
</dbReference>
<dbReference type="PANTHER" id="PTHR46696">
    <property type="entry name" value="P450, PUTATIVE (EUROFUNG)-RELATED"/>
    <property type="match status" value="1"/>
</dbReference>
<evidence type="ECO:0000256" key="1">
    <source>
        <dbReference type="ARBA" id="ARBA00010617"/>
    </source>
</evidence>
<evidence type="ECO:0000256" key="3">
    <source>
        <dbReference type="ARBA" id="ARBA00022723"/>
    </source>
</evidence>
<dbReference type="Proteomes" id="UP001055337">
    <property type="component" value="Chromosome"/>
</dbReference>
<evidence type="ECO:0000256" key="6">
    <source>
        <dbReference type="ARBA" id="ARBA00023033"/>
    </source>
</evidence>
<dbReference type="SUPFAM" id="SSF48264">
    <property type="entry name" value="Cytochrome P450"/>
    <property type="match status" value="1"/>
</dbReference>
<reference evidence="7" key="1">
    <citation type="submission" date="2022-08" db="EMBL/GenBank/DDBJ databases">
        <title>Whole genome sequencing of non-tuberculosis mycobacteria type-strains.</title>
        <authorList>
            <person name="Igarashi Y."/>
            <person name="Osugi A."/>
            <person name="Mitarai S."/>
        </authorList>
    </citation>
    <scope>NUCLEOTIDE SEQUENCE</scope>
    <source>
        <strain evidence="7">JCM 16369</strain>
    </source>
</reference>
<proteinExistence type="inferred from homology"/>
<dbReference type="RefSeq" id="WP_240180062.1">
    <property type="nucleotide sequence ID" value="NZ_CP092362.2"/>
</dbReference>
<evidence type="ECO:0000256" key="5">
    <source>
        <dbReference type="ARBA" id="ARBA00023004"/>
    </source>
</evidence>
<dbReference type="InterPro" id="IPR036396">
    <property type="entry name" value="Cyt_P450_sf"/>
</dbReference>
<dbReference type="Gene3D" id="1.10.630.10">
    <property type="entry name" value="Cytochrome P450"/>
    <property type="match status" value="1"/>
</dbReference>
<keyword evidence="8" id="KW-1185">Reference proteome</keyword>
<accession>A0ABY3TW78</accession>
<dbReference type="EMBL" id="CP092362">
    <property type="protein sequence ID" value="ULN43924.1"/>
    <property type="molecule type" value="Genomic_DNA"/>
</dbReference>
<sequence>MTVQAERMAFTDLDDPLMFIDPFPRYAELRRSAPVSRVRAPLATGMRAKGYMLTRYDDVLAMHADPRLSSDVMRNDRIGRLRWLIPKPIRLLTETMATKDDPEHQRLRRLVHKAFTPKRVAGLTDDITCIARELIDQLAQAGEVDLVSDFAVPFP</sequence>
<protein>
    <submittedName>
        <fullName evidence="7">Cytochrome P450</fullName>
    </submittedName>
</protein>
<dbReference type="InterPro" id="IPR002397">
    <property type="entry name" value="Cyt_P450_B"/>
</dbReference>
<organism evidence="7 8">
    <name type="scientific">Mycolicibacterium crocinum</name>
    <dbReference type="NCBI Taxonomy" id="388459"/>
    <lineage>
        <taxon>Bacteria</taxon>
        <taxon>Bacillati</taxon>
        <taxon>Actinomycetota</taxon>
        <taxon>Actinomycetes</taxon>
        <taxon>Mycobacteriales</taxon>
        <taxon>Mycobacteriaceae</taxon>
        <taxon>Mycolicibacterium</taxon>
    </lineage>
</organism>
<comment type="similarity">
    <text evidence="1">Belongs to the cytochrome P450 family.</text>
</comment>
<gene>
    <name evidence="7" type="ORF">MI149_13170</name>
</gene>
<evidence type="ECO:0000313" key="8">
    <source>
        <dbReference type="Proteomes" id="UP001055337"/>
    </source>
</evidence>
<dbReference type="PRINTS" id="PR00359">
    <property type="entry name" value="BP450"/>
</dbReference>
<evidence type="ECO:0000256" key="2">
    <source>
        <dbReference type="ARBA" id="ARBA00022617"/>
    </source>
</evidence>
<evidence type="ECO:0000256" key="4">
    <source>
        <dbReference type="ARBA" id="ARBA00023002"/>
    </source>
</evidence>
<keyword evidence="2" id="KW-0349">Heme</keyword>
<keyword evidence="3" id="KW-0479">Metal-binding</keyword>
<keyword evidence="4" id="KW-0560">Oxidoreductase</keyword>
<evidence type="ECO:0000313" key="7">
    <source>
        <dbReference type="EMBL" id="ULN43924.1"/>
    </source>
</evidence>